<dbReference type="InterPro" id="IPR018976">
    <property type="entry name" value="Imelysin-like"/>
</dbReference>
<dbReference type="GO" id="GO:0030313">
    <property type="term" value="C:cell envelope"/>
    <property type="evidence" value="ECO:0007669"/>
    <property type="project" value="UniProtKB-SubCell"/>
</dbReference>
<dbReference type="Proteomes" id="UP000482671">
    <property type="component" value="Unassembled WGS sequence"/>
</dbReference>
<comment type="subcellular location">
    <subcellularLocation>
        <location evidence="1">Cell envelope</location>
    </subcellularLocation>
</comment>
<comment type="caution">
    <text evidence="5">The sequence shown here is derived from an EMBL/GenBank/DDBJ whole genome shotgun (WGS) entry which is preliminary data.</text>
</comment>
<dbReference type="PROSITE" id="PS51257">
    <property type="entry name" value="PROKAR_LIPOPROTEIN"/>
    <property type="match status" value="1"/>
</dbReference>
<evidence type="ECO:0000256" key="3">
    <source>
        <dbReference type="SAM" id="SignalP"/>
    </source>
</evidence>
<feature type="signal peptide" evidence="3">
    <location>
        <begin position="1"/>
        <end position="24"/>
    </location>
</feature>
<dbReference type="Pfam" id="PF09375">
    <property type="entry name" value="Peptidase_M75"/>
    <property type="match status" value="2"/>
</dbReference>
<name>A0A355VPN1_9BACT</name>
<protein>
    <submittedName>
        <fullName evidence="5">Peptidase M75</fullName>
    </submittedName>
</protein>
<dbReference type="RefSeq" id="WP_005634115.1">
    <property type="nucleotide sequence ID" value="NZ_BAABYG010000001.1"/>
</dbReference>
<feature type="domain" description="Imelysin-like" evidence="4">
    <location>
        <begin position="294"/>
        <end position="412"/>
    </location>
</feature>
<sequence length="421" mass="47175">MKKKNYFYLAALSLAMTFSMGACSDNNDPNPDGGGKDPVNLDYSSENASAWGNYMYNVAMLLNDDATMLYNSWVTDYVDEQGSHGPYATIFKDQTAGAYQSPLSCIEEMIESGMWNIANEVGDAKIKDPYTKYTSGDKEGGLYAVESWYSWHSRDDYTNNIFSIRNTYYGRIDDNDVSKVDGNLSAFNSYKDFDDEGDIAEHSLSKLIASTNPALDEEIKTLIFASAKAIQAIPQPFRNNIDSEESVAAMNTCMELANLLLNEVKPYVNQTFGDPEYDDDLDAIAEQFVDAVVLPTYKDLQEKNKLLLDAVNQFRQNPSNDNFEKACNLWITAREPWEKSEAFLIGPVANLGLDPNMDSWPLDQNGIVQVLNSQNWDDLEWSGNFDEEDEAIGAAQSVRGYHTLEYLLFKDGQPRTVDGAK</sequence>
<dbReference type="Proteomes" id="UP000434916">
    <property type="component" value="Unassembled WGS sequence"/>
</dbReference>
<feature type="domain" description="Imelysin-like" evidence="4">
    <location>
        <begin position="52"/>
        <end position="258"/>
    </location>
</feature>
<dbReference type="OrthoDB" id="9764688at2"/>
<gene>
    <name evidence="5" type="ORF">CE91St3_02840</name>
    <name evidence="6" type="ORF">GMD82_01055</name>
    <name evidence="7" type="ORF">GME02_06950</name>
</gene>
<organism evidence="5 10">
    <name type="scientific">Parabacteroides merdae</name>
    <dbReference type="NCBI Taxonomy" id="46503"/>
    <lineage>
        <taxon>Bacteria</taxon>
        <taxon>Pseudomonadati</taxon>
        <taxon>Bacteroidota</taxon>
        <taxon>Bacteroidia</taxon>
        <taxon>Bacteroidales</taxon>
        <taxon>Tannerellaceae</taxon>
        <taxon>Parabacteroides</taxon>
    </lineage>
</organism>
<reference evidence="8 9" key="1">
    <citation type="journal article" date="2019" name="Nat. Med.">
        <title>A library of human gut bacterial isolates paired with longitudinal multiomics data enables mechanistic microbiome research.</title>
        <authorList>
            <person name="Poyet M."/>
            <person name="Groussin M."/>
            <person name="Gibbons S.M."/>
            <person name="Avila-Pacheco J."/>
            <person name="Jiang X."/>
            <person name="Kearney S.M."/>
            <person name="Perrotta A.R."/>
            <person name="Berdy B."/>
            <person name="Zhao S."/>
            <person name="Lieberman T.D."/>
            <person name="Swanson P.K."/>
            <person name="Smith M."/>
            <person name="Roesemann S."/>
            <person name="Alexander J.E."/>
            <person name="Rich S.A."/>
            <person name="Livny J."/>
            <person name="Vlamakis H."/>
            <person name="Clish C."/>
            <person name="Bullock K."/>
            <person name="Deik A."/>
            <person name="Scott J."/>
            <person name="Pierce K.A."/>
            <person name="Xavier R.J."/>
            <person name="Alm E.J."/>
        </authorList>
    </citation>
    <scope>NUCLEOTIDE SEQUENCE [LARGE SCALE GENOMIC DNA]</scope>
    <source>
        <strain evidence="7 9">BIOML-A11</strain>
        <strain evidence="6 8">BIOML-A29</strain>
    </source>
</reference>
<keyword evidence="8" id="KW-1185">Reference proteome</keyword>
<evidence type="ECO:0000313" key="8">
    <source>
        <dbReference type="Proteomes" id="UP000434916"/>
    </source>
</evidence>
<proteinExistence type="predicted"/>
<evidence type="ECO:0000313" key="7">
    <source>
        <dbReference type="EMBL" id="MTV01410.1"/>
    </source>
</evidence>
<dbReference type="Proteomes" id="UP001055114">
    <property type="component" value="Unassembled WGS sequence"/>
</dbReference>
<keyword evidence="2 3" id="KW-0732">Signal</keyword>
<evidence type="ECO:0000313" key="10">
    <source>
        <dbReference type="Proteomes" id="UP001055114"/>
    </source>
</evidence>
<dbReference type="Gene3D" id="1.20.1420.20">
    <property type="entry name" value="M75 peptidase, HXXE motif"/>
    <property type="match status" value="2"/>
</dbReference>
<accession>A0A355VPN1</accession>
<evidence type="ECO:0000313" key="5">
    <source>
        <dbReference type="EMBL" id="GKH70421.1"/>
    </source>
</evidence>
<evidence type="ECO:0000313" key="6">
    <source>
        <dbReference type="EMBL" id="MTU38122.1"/>
    </source>
</evidence>
<dbReference type="CDD" id="cd14661">
    <property type="entry name" value="Imelysin_like_PIBO"/>
    <property type="match status" value="1"/>
</dbReference>
<dbReference type="STRING" id="46503.ERS852463_00975"/>
<dbReference type="EMBL" id="WNCN01000001">
    <property type="protein sequence ID" value="MTU38122.1"/>
    <property type="molecule type" value="Genomic_DNA"/>
</dbReference>
<dbReference type="EMBL" id="WNDD01000006">
    <property type="protein sequence ID" value="MTV01410.1"/>
    <property type="molecule type" value="Genomic_DNA"/>
</dbReference>
<evidence type="ECO:0000313" key="9">
    <source>
        <dbReference type="Proteomes" id="UP000482671"/>
    </source>
</evidence>
<evidence type="ECO:0000259" key="4">
    <source>
        <dbReference type="Pfam" id="PF09375"/>
    </source>
</evidence>
<feature type="chain" id="PRO_5044584912" evidence="3">
    <location>
        <begin position="25"/>
        <end position="421"/>
    </location>
</feature>
<reference evidence="5" key="2">
    <citation type="submission" date="2022-01" db="EMBL/GenBank/DDBJ databases">
        <title>Novel bile acid biosynthetic pathways are enriched in the microbiome of centenarians.</title>
        <authorList>
            <person name="Sato Y."/>
            <person name="Atarashi K."/>
            <person name="Plichta R.D."/>
            <person name="Arai Y."/>
            <person name="Sasajima S."/>
            <person name="Kearney M.S."/>
            <person name="Suda W."/>
            <person name="Takeshita K."/>
            <person name="Sasaki T."/>
            <person name="Okamoto S."/>
            <person name="Skelly N.A."/>
            <person name="Okamura Y."/>
            <person name="Vlamakis H."/>
            <person name="Li Y."/>
            <person name="Tanoue T."/>
            <person name="Takei H."/>
            <person name="Nittono H."/>
            <person name="Narushima S."/>
            <person name="Irie J."/>
            <person name="Itoh H."/>
            <person name="Moriya K."/>
            <person name="Sugiura Y."/>
            <person name="Suematsu M."/>
            <person name="Moritoki N."/>
            <person name="Shibata S."/>
            <person name="Littman R.D."/>
            <person name="Fischbach A.M."/>
            <person name="Uwamino Y."/>
            <person name="Inoue T."/>
            <person name="Honda A."/>
            <person name="Hattori M."/>
            <person name="Murai T."/>
            <person name="Xavier J.R."/>
            <person name="Hirose N."/>
            <person name="Honda K."/>
        </authorList>
    </citation>
    <scope>NUCLEOTIDE SEQUENCE</scope>
    <source>
        <strain evidence="5">CE91-St3</strain>
    </source>
</reference>
<dbReference type="EMBL" id="BQNZ01000001">
    <property type="protein sequence ID" value="GKH70421.1"/>
    <property type="molecule type" value="Genomic_DNA"/>
</dbReference>
<evidence type="ECO:0000256" key="1">
    <source>
        <dbReference type="ARBA" id="ARBA00004196"/>
    </source>
</evidence>
<dbReference type="InterPro" id="IPR038352">
    <property type="entry name" value="Imelysin_sf"/>
</dbReference>
<evidence type="ECO:0000256" key="2">
    <source>
        <dbReference type="ARBA" id="ARBA00022729"/>
    </source>
</evidence>
<dbReference type="AlphaFoldDB" id="A0A355VPN1"/>
<dbReference type="GeneID" id="49204266"/>